<dbReference type="Proteomes" id="UP001335648">
    <property type="component" value="Unassembled WGS sequence"/>
</dbReference>
<comment type="caution">
    <text evidence="2">The sequence shown here is derived from an EMBL/GenBank/DDBJ whole genome shotgun (WGS) entry which is preliminary data.</text>
</comment>
<accession>A0AAN8H768</accession>
<feature type="compositionally biased region" description="Polar residues" evidence="1">
    <location>
        <begin position="25"/>
        <end position="50"/>
    </location>
</feature>
<feature type="region of interest" description="Disordered" evidence="1">
    <location>
        <begin position="1"/>
        <end position="51"/>
    </location>
</feature>
<dbReference type="AlphaFoldDB" id="A0AAN8H768"/>
<evidence type="ECO:0000313" key="2">
    <source>
        <dbReference type="EMBL" id="KAK5904973.1"/>
    </source>
</evidence>
<keyword evidence="3" id="KW-1185">Reference proteome</keyword>
<organism evidence="2 3">
    <name type="scientific">Champsocephalus esox</name>
    <name type="common">pike icefish</name>
    <dbReference type="NCBI Taxonomy" id="159716"/>
    <lineage>
        <taxon>Eukaryota</taxon>
        <taxon>Metazoa</taxon>
        <taxon>Chordata</taxon>
        <taxon>Craniata</taxon>
        <taxon>Vertebrata</taxon>
        <taxon>Euteleostomi</taxon>
        <taxon>Actinopterygii</taxon>
        <taxon>Neopterygii</taxon>
        <taxon>Teleostei</taxon>
        <taxon>Neoteleostei</taxon>
        <taxon>Acanthomorphata</taxon>
        <taxon>Eupercaria</taxon>
        <taxon>Perciformes</taxon>
        <taxon>Notothenioidei</taxon>
        <taxon>Channichthyidae</taxon>
        <taxon>Champsocephalus</taxon>
    </lineage>
</organism>
<proteinExistence type="predicted"/>
<reference evidence="2 3" key="1">
    <citation type="journal article" date="2023" name="Mol. Biol. Evol.">
        <title>Genomics of Secondarily Temperate Adaptation in the Only Non-Antarctic Icefish.</title>
        <authorList>
            <person name="Rivera-Colon A.G."/>
            <person name="Rayamajhi N."/>
            <person name="Minhas B.F."/>
            <person name="Madrigal G."/>
            <person name="Bilyk K.T."/>
            <person name="Yoon V."/>
            <person name="Hune M."/>
            <person name="Gregory S."/>
            <person name="Cheng C.H.C."/>
            <person name="Catchen J.M."/>
        </authorList>
    </citation>
    <scope>NUCLEOTIDE SEQUENCE [LARGE SCALE GENOMIC DNA]</scope>
    <source>
        <strain evidence="2">JC2023a</strain>
    </source>
</reference>
<evidence type="ECO:0000256" key="1">
    <source>
        <dbReference type="SAM" id="MobiDB-lite"/>
    </source>
</evidence>
<gene>
    <name evidence="2" type="ORF">CesoFtcFv8_006485</name>
</gene>
<name>A0AAN8H768_9TELE</name>
<protein>
    <submittedName>
        <fullName evidence="2">Uncharacterized protein</fullName>
    </submittedName>
</protein>
<evidence type="ECO:0000313" key="3">
    <source>
        <dbReference type="Proteomes" id="UP001335648"/>
    </source>
</evidence>
<dbReference type="EMBL" id="JAULUE010002050">
    <property type="protein sequence ID" value="KAK5904973.1"/>
    <property type="molecule type" value="Genomic_DNA"/>
</dbReference>
<sequence length="98" mass="11006">MAFPGQRSEPLAVPRSTSHEEGSQRGHTGQSVLSETQQLLNEKKNQTATVSDEDLVTVKHSAAQRFHFPPDEVYRTFPWLNRNTFKPQSTRETAGAII</sequence>